<dbReference type="RefSeq" id="WP_325757836.1">
    <property type="nucleotide sequence ID" value="NZ_JAQGFK010000146.1"/>
</dbReference>
<dbReference type="EMBL" id="JAQGFR010000272">
    <property type="protein sequence ID" value="MEB8515264.1"/>
    <property type="molecule type" value="Genomic_DNA"/>
</dbReference>
<keyword evidence="2" id="KW-1185">Reference proteome</keyword>
<proteinExistence type="predicted"/>
<name>A0ABU6FT88_9PROT</name>
<comment type="caution">
    <text evidence="1">The sequence shown here is derived from an EMBL/GenBank/DDBJ whole genome shotgun (WGS) entry which is preliminary data.</text>
</comment>
<accession>A0ABU6FT88</accession>
<organism evidence="1 2">
    <name type="scientific">Acidithiobacillus ferriphilus</name>
    <dbReference type="NCBI Taxonomy" id="1689834"/>
    <lineage>
        <taxon>Bacteria</taxon>
        <taxon>Pseudomonadati</taxon>
        <taxon>Pseudomonadota</taxon>
        <taxon>Acidithiobacillia</taxon>
        <taxon>Acidithiobacillales</taxon>
        <taxon>Acidithiobacillaceae</taxon>
        <taxon>Acidithiobacillus</taxon>
    </lineage>
</organism>
<evidence type="ECO:0000313" key="2">
    <source>
        <dbReference type="Proteomes" id="UP001308776"/>
    </source>
</evidence>
<reference evidence="1 2" key="1">
    <citation type="submission" date="2022-11" db="EMBL/GenBank/DDBJ databases">
        <title>Comparative genomics analysis of Acidithiobacillus ferriphilus.</title>
        <authorList>
            <person name="Ma L."/>
        </authorList>
    </citation>
    <scope>NUCLEOTIDE SEQUENCE [LARGE SCALE GENOMIC DNA]</scope>
    <source>
        <strain evidence="1 2">DY15</strain>
    </source>
</reference>
<sequence length="65" mass="6897">MTLILHIQDSDAEPSGKLLDSPRSSRLAAGLSLWQDKSLLQVAAVPAGIGRIAHKRRSLVLIAGP</sequence>
<protein>
    <submittedName>
        <fullName evidence="1">Uncharacterized protein</fullName>
    </submittedName>
</protein>
<evidence type="ECO:0000313" key="1">
    <source>
        <dbReference type="EMBL" id="MEB8515264.1"/>
    </source>
</evidence>
<dbReference type="Proteomes" id="UP001308776">
    <property type="component" value="Unassembled WGS sequence"/>
</dbReference>
<gene>
    <name evidence="1" type="ORF">OW717_14605</name>
</gene>